<protein>
    <submittedName>
        <fullName evidence="6">Forkhead box protein e1-like</fullName>
    </submittedName>
</protein>
<dbReference type="EMBL" id="SDOV01000010">
    <property type="protein sequence ID" value="KAH7636613.1"/>
    <property type="molecule type" value="Genomic_DNA"/>
</dbReference>
<keyword evidence="1 3" id="KW-0238">DNA-binding</keyword>
<feature type="compositionally biased region" description="Low complexity" evidence="4">
    <location>
        <begin position="707"/>
        <end position="716"/>
    </location>
</feature>
<reference evidence="6" key="1">
    <citation type="submission" date="2020-06" db="EMBL/GenBank/DDBJ databases">
        <authorList>
            <person name="Ji K."/>
            <person name="Li J."/>
        </authorList>
    </citation>
    <scope>NUCLEOTIDE SEQUENCE</scope>
    <source>
        <strain evidence="6">JKM2019</strain>
        <tissue evidence="6">Whole body</tissue>
    </source>
</reference>
<dbReference type="GO" id="GO:0000978">
    <property type="term" value="F:RNA polymerase II cis-regulatory region sequence-specific DNA binding"/>
    <property type="evidence" value="ECO:0007669"/>
    <property type="project" value="TreeGrafter"/>
</dbReference>
<sequence>MSQLSMIKQQQQPLNNNSYRSSSPIDRKLFEKISSSSPSNTMMSMVPANSFSKNLTTTLSLPPTSPSPSLSSQGLTTNPSFANLLGNLSPFLLQNNNHMIDSSSVPVSNEQLMLFKQQFNKSSLDELPFELLLSKLLNNQPKSSSSSSLFRLFSNNNNHLDDDNNCENQQTINDQSNNLDMALVQELSRQLKANIEQPQPNNSNNVVENNTIHAIQNQFGMNLELNRAFGQLLNNLYNTNLLQTTTGTTIWNPHHHRHDSSYLQTRSESPHPTSASDNIKNIHHSTTKMSSPPLSLLNNNTGLDIKSSLNDKRLIFNDTNINMDNQLLISVNKKLNSAIDLTNKLVNDKSIVNFQSINRHGSNINNNHYVDIGGGGSLSSSSSSSSSLSSPSSPPLISLSPHTTTSSSSSTSTSTSTSTAANTNANSSSSSSSSLNQKPPYSYIALITMAIRSMPDHKITLNGIYKYIMDNFPYYHDNKQGWQNSIRHNLSLNDCFIKVIREKCKPGKGNFWTLDPKFNNMFENGNFRRRKRRNIKHHHQQMVESKRMAMNNSHHPHHHSHFQQRSSLNNNNNNNNKQIIGITTTNIHPYDHHHLLPLSATQHCLTSSSSSMKIVADSIEQQHFHNHLSPFVDLQQQQQQHYNHQSQSSRPSPYMNMSLYSNPFTTAITDNTTASAATTTAAGLIIDSYHNHPNLSIASLSSGGGTMSSPSSTRSSSDNHDLLENPINCFDDTEQQQQQQDGTIDLRIDTKKIKDRLCKESLNLVNDIESRSSSSSSATTVDVGIDNINTNNNNNNNSPLSRTPPSVERRNQSYDLHNQQQQQRRQRRQKN</sequence>
<feature type="region of interest" description="Disordered" evidence="4">
    <location>
        <begin position="550"/>
        <end position="576"/>
    </location>
</feature>
<feature type="region of interest" description="Disordered" evidence="4">
    <location>
        <begin position="1"/>
        <end position="22"/>
    </location>
</feature>
<evidence type="ECO:0000256" key="3">
    <source>
        <dbReference type="PROSITE-ProRule" id="PRU00089"/>
    </source>
</evidence>
<dbReference type="InterPro" id="IPR036390">
    <property type="entry name" value="WH_DNA-bd_sf"/>
</dbReference>
<dbReference type="SUPFAM" id="SSF46785">
    <property type="entry name" value="Winged helix' DNA-binding domain"/>
    <property type="match status" value="1"/>
</dbReference>
<dbReference type="PRINTS" id="PR00053">
    <property type="entry name" value="FORKHEAD"/>
</dbReference>
<feature type="DNA-binding region" description="Fork-head" evidence="3">
    <location>
        <begin position="438"/>
        <end position="532"/>
    </location>
</feature>
<dbReference type="GO" id="GO:0009653">
    <property type="term" value="P:anatomical structure morphogenesis"/>
    <property type="evidence" value="ECO:0007669"/>
    <property type="project" value="TreeGrafter"/>
</dbReference>
<feature type="region of interest" description="Disordered" evidence="4">
    <location>
        <begin position="249"/>
        <end position="295"/>
    </location>
</feature>
<dbReference type="InterPro" id="IPR018122">
    <property type="entry name" value="TF_fork_head_CS_1"/>
</dbReference>
<dbReference type="InterPro" id="IPR001766">
    <property type="entry name" value="Fork_head_dom"/>
</dbReference>
<feature type="compositionally biased region" description="Polar residues" evidence="4">
    <location>
        <begin position="261"/>
        <end position="279"/>
    </location>
</feature>
<dbReference type="InterPro" id="IPR050211">
    <property type="entry name" value="FOX_domain-containing"/>
</dbReference>
<feature type="domain" description="Fork-head" evidence="5">
    <location>
        <begin position="438"/>
        <end position="532"/>
    </location>
</feature>
<feature type="region of interest" description="Disordered" evidence="4">
    <location>
        <begin position="700"/>
        <end position="726"/>
    </location>
</feature>
<dbReference type="SMART" id="SM00339">
    <property type="entry name" value="FH"/>
    <property type="match status" value="1"/>
</dbReference>
<feature type="region of interest" description="Disordered" evidence="4">
    <location>
        <begin position="380"/>
        <end position="437"/>
    </location>
</feature>
<dbReference type="PROSITE" id="PS50039">
    <property type="entry name" value="FORK_HEAD_3"/>
    <property type="match status" value="1"/>
</dbReference>
<proteinExistence type="predicted"/>
<dbReference type="CDD" id="cd20027">
    <property type="entry name" value="FH_FOXL1"/>
    <property type="match status" value="1"/>
</dbReference>
<dbReference type="FunFam" id="1.10.10.10:FF:001472">
    <property type="entry name" value="Forkhead domain protein 1"/>
    <property type="match status" value="1"/>
</dbReference>
<comment type="caution">
    <text evidence="6">The sequence shown here is derived from an EMBL/GenBank/DDBJ whole genome shotgun (WGS) entry which is preliminary data.</text>
</comment>
<evidence type="ECO:0000256" key="4">
    <source>
        <dbReference type="SAM" id="MobiDB-lite"/>
    </source>
</evidence>
<dbReference type="GO" id="GO:0030154">
    <property type="term" value="P:cell differentiation"/>
    <property type="evidence" value="ECO:0007669"/>
    <property type="project" value="TreeGrafter"/>
</dbReference>
<dbReference type="InterPro" id="IPR047514">
    <property type="entry name" value="FH_FOXL1"/>
</dbReference>
<evidence type="ECO:0000313" key="6">
    <source>
        <dbReference type="EMBL" id="KAH7636613.1"/>
    </source>
</evidence>
<dbReference type="AlphaFoldDB" id="A0A9D4NPH1"/>
<dbReference type="GO" id="GO:0005634">
    <property type="term" value="C:nucleus"/>
    <property type="evidence" value="ECO:0007669"/>
    <property type="project" value="UniProtKB-SubCell"/>
</dbReference>
<evidence type="ECO:0000259" key="5">
    <source>
        <dbReference type="PROSITE" id="PS50039"/>
    </source>
</evidence>
<organism evidence="6">
    <name type="scientific">Dermatophagoides farinae</name>
    <name type="common">American house dust mite</name>
    <dbReference type="NCBI Taxonomy" id="6954"/>
    <lineage>
        <taxon>Eukaryota</taxon>
        <taxon>Metazoa</taxon>
        <taxon>Ecdysozoa</taxon>
        <taxon>Arthropoda</taxon>
        <taxon>Chelicerata</taxon>
        <taxon>Arachnida</taxon>
        <taxon>Acari</taxon>
        <taxon>Acariformes</taxon>
        <taxon>Sarcoptiformes</taxon>
        <taxon>Astigmata</taxon>
        <taxon>Psoroptidia</taxon>
        <taxon>Analgoidea</taxon>
        <taxon>Pyroglyphidae</taxon>
        <taxon>Dermatophagoidinae</taxon>
        <taxon>Dermatophagoides</taxon>
    </lineage>
</organism>
<dbReference type="PROSITE" id="PS00657">
    <property type="entry name" value="FORK_HEAD_1"/>
    <property type="match status" value="1"/>
</dbReference>
<dbReference type="PROSITE" id="PS00658">
    <property type="entry name" value="FORK_HEAD_2"/>
    <property type="match status" value="1"/>
</dbReference>
<feature type="compositionally biased region" description="Low complexity" evidence="4">
    <location>
        <begin position="787"/>
        <end position="797"/>
    </location>
</feature>
<feature type="compositionally biased region" description="Low complexity" evidence="4">
    <location>
        <begin position="635"/>
        <end position="649"/>
    </location>
</feature>
<dbReference type="GO" id="GO:0000981">
    <property type="term" value="F:DNA-binding transcription factor activity, RNA polymerase II-specific"/>
    <property type="evidence" value="ECO:0007669"/>
    <property type="project" value="TreeGrafter"/>
</dbReference>
<dbReference type="Pfam" id="PF00250">
    <property type="entry name" value="Forkhead"/>
    <property type="match status" value="1"/>
</dbReference>
<dbReference type="InterPro" id="IPR030456">
    <property type="entry name" value="TF_fork_head_CS_2"/>
</dbReference>
<comment type="subcellular location">
    <subcellularLocation>
        <location evidence="3">Nucleus</location>
    </subcellularLocation>
</comment>
<keyword evidence="2 3" id="KW-0539">Nucleus</keyword>
<gene>
    <name evidence="6" type="ORF">HUG17_10583</name>
</gene>
<evidence type="ECO:0000256" key="1">
    <source>
        <dbReference type="ARBA" id="ARBA00023125"/>
    </source>
</evidence>
<feature type="region of interest" description="Disordered" evidence="4">
    <location>
        <begin position="768"/>
        <end position="831"/>
    </location>
</feature>
<dbReference type="InterPro" id="IPR036388">
    <property type="entry name" value="WH-like_DNA-bd_sf"/>
</dbReference>
<feature type="region of interest" description="Disordered" evidence="4">
    <location>
        <begin position="635"/>
        <end position="656"/>
    </location>
</feature>
<feature type="compositionally biased region" description="Low complexity" evidence="4">
    <location>
        <begin position="380"/>
        <end position="436"/>
    </location>
</feature>
<dbReference type="PANTHER" id="PTHR11829">
    <property type="entry name" value="FORKHEAD BOX PROTEIN"/>
    <property type="match status" value="1"/>
</dbReference>
<evidence type="ECO:0000256" key="2">
    <source>
        <dbReference type="ARBA" id="ARBA00023242"/>
    </source>
</evidence>
<dbReference type="Proteomes" id="UP000828236">
    <property type="component" value="Unassembled WGS sequence"/>
</dbReference>
<accession>A0A9D4NPH1</accession>
<dbReference type="PANTHER" id="PTHR11829:SF343">
    <property type="entry name" value="FORK-HEAD DOMAIN-CONTAINING PROTEIN"/>
    <property type="match status" value="1"/>
</dbReference>
<reference evidence="6" key="2">
    <citation type="journal article" date="2021" name="World Allergy Organ. J.">
        <title>Chromosome-level assembly of Dermatophagoides farinae genome and transcriptome reveals two novel allergens Der f 37 and Der f 39.</title>
        <authorList>
            <person name="Chen J."/>
            <person name="Cai Z."/>
            <person name="Fan D."/>
            <person name="Hu J."/>
            <person name="Hou Y."/>
            <person name="He Y."/>
            <person name="Zhang Z."/>
            <person name="Zhao Z."/>
            <person name="Gao P."/>
            <person name="Hu W."/>
            <person name="Sun J."/>
            <person name="Li J."/>
            <person name="Ji K."/>
        </authorList>
    </citation>
    <scope>NUCLEOTIDE SEQUENCE</scope>
    <source>
        <strain evidence="6">JKM2019</strain>
    </source>
</reference>
<dbReference type="Gene3D" id="1.10.10.10">
    <property type="entry name" value="Winged helix-like DNA-binding domain superfamily/Winged helix DNA-binding domain"/>
    <property type="match status" value="1"/>
</dbReference>
<name>A0A9D4NPH1_DERFA</name>